<evidence type="ECO:0000313" key="4">
    <source>
        <dbReference type="Proteomes" id="UP000282832"/>
    </source>
</evidence>
<proteinExistence type="predicted"/>
<keyword evidence="1" id="KW-0472">Membrane</keyword>
<organism evidence="3 4">
    <name type="scientific">Sandaracinomonas limnophila</name>
    <dbReference type="NCBI Taxonomy" id="1862386"/>
    <lineage>
        <taxon>Bacteria</taxon>
        <taxon>Pseudomonadati</taxon>
        <taxon>Bacteroidota</taxon>
        <taxon>Cytophagia</taxon>
        <taxon>Cytophagales</taxon>
        <taxon>Flectobacillaceae</taxon>
        <taxon>Sandaracinomonas</taxon>
    </lineage>
</organism>
<dbReference type="Proteomes" id="UP000282832">
    <property type="component" value="Unassembled WGS sequence"/>
</dbReference>
<feature type="transmembrane region" description="Helical" evidence="1">
    <location>
        <begin position="39"/>
        <end position="57"/>
    </location>
</feature>
<dbReference type="EMBL" id="SACY01000001">
    <property type="protein sequence ID" value="RVU26570.1"/>
    <property type="molecule type" value="Genomic_DNA"/>
</dbReference>
<accession>A0A437PWE9</accession>
<keyword evidence="4" id="KW-1185">Reference proteome</keyword>
<evidence type="ECO:0000259" key="2">
    <source>
        <dbReference type="Pfam" id="PF14358"/>
    </source>
</evidence>
<keyword evidence="1" id="KW-1133">Transmembrane helix</keyword>
<dbReference type="InterPro" id="IPR025517">
    <property type="entry name" value="DUF4405"/>
</dbReference>
<gene>
    <name evidence="3" type="ORF">EOJ36_00835</name>
</gene>
<evidence type="ECO:0000313" key="3">
    <source>
        <dbReference type="EMBL" id="RVU26570.1"/>
    </source>
</evidence>
<dbReference type="OrthoDB" id="947651at2"/>
<keyword evidence="1" id="KW-0812">Transmembrane</keyword>
<sequence length="233" mass="25915">MKKKNLISLTIAFAFLILGTTGILLWLKQKAHPIEMAHTIFGLMFVGFAIFHIVNNWDSITGYSKSKKTGSFQKEFIFASILALVILVGALTEVLEPVAEFGRIFAKGGRPKNFGINFEEKITNDKIAGKDIFLLVQKNQEDAFSKIAVSIQDTTGKLIDQIVELNPKAEGPQANLFINSKTKAKAPYDLVVELSNPKESSSKKFRINSDQSGVYRLSTDSSLKIKQILFEIK</sequence>
<dbReference type="Pfam" id="PF14358">
    <property type="entry name" value="DUF4405"/>
    <property type="match status" value="1"/>
</dbReference>
<name>A0A437PWE9_9BACT</name>
<dbReference type="AlphaFoldDB" id="A0A437PWE9"/>
<feature type="transmembrane region" description="Helical" evidence="1">
    <location>
        <begin position="77"/>
        <end position="95"/>
    </location>
</feature>
<protein>
    <submittedName>
        <fullName evidence="3">DUF4405 domain-containing protein</fullName>
    </submittedName>
</protein>
<evidence type="ECO:0000256" key="1">
    <source>
        <dbReference type="SAM" id="Phobius"/>
    </source>
</evidence>
<feature type="domain" description="Flavinylation-associated cytochrome" evidence="2">
    <location>
        <begin position="6"/>
        <end position="57"/>
    </location>
</feature>
<dbReference type="RefSeq" id="WP_127802122.1">
    <property type="nucleotide sequence ID" value="NZ_SACY01000001.1"/>
</dbReference>
<feature type="transmembrane region" description="Helical" evidence="1">
    <location>
        <begin position="6"/>
        <end position="27"/>
    </location>
</feature>
<reference evidence="3 4" key="1">
    <citation type="submission" date="2019-01" db="EMBL/GenBank/DDBJ databases">
        <authorList>
            <person name="Chen W.-M."/>
        </authorList>
    </citation>
    <scope>NUCLEOTIDE SEQUENCE [LARGE SCALE GENOMIC DNA]</scope>
    <source>
        <strain evidence="3 4">FSY-15</strain>
    </source>
</reference>
<comment type="caution">
    <text evidence="3">The sequence shown here is derived from an EMBL/GenBank/DDBJ whole genome shotgun (WGS) entry which is preliminary data.</text>
</comment>